<reference evidence="1 2" key="1">
    <citation type="submission" date="2018-11" db="EMBL/GenBank/DDBJ databases">
        <title>Novel Erysipelotrichaceae bacterium isolated from small intestine of a swine.</title>
        <authorList>
            <person name="Kim J.S."/>
            <person name="Choe H."/>
            <person name="Lee Y.R."/>
            <person name="Kim K.M."/>
            <person name="Park D.S."/>
        </authorList>
    </citation>
    <scope>NUCLEOTIDE SEQUENCE [LARGE SCALE GENOMIC DNA]</scope>
    <source>
        <strain evidence="1 2">SG0102</strain>
    </source>
</reference>
<keyword evidence="2" id="KW-1185">Reference proteome</keyword>
<name>A0A3G9JKR7_9FIRM</name>
<protein>
    <recommendedName>
        <fullName evidence="3">Purine biosynthesis protein PurH</fullName>
    </recommendedName>
</protein>
<evidence type="ECO:0000313" key="2">
    <source>
        <dbReference type="Proteomes" id="UP000268059"/>
    </source>
</evidence>
<dbReference type="EMBL" id="AP019309">
    <property type="protein sequence ID" value="BBH25593.1"/>
    <property type="molecule type" value="Genomic_DNA"/>
</dbReference>
<evidence type="ECO:0000313" key="1">
    <source>
        <dbReference type="EMBL" id="BBH25593.1"/>
    </source>
</evidence>
<organism evidence="1 2">
    <name type="scientific">Intestinibaculum porci</name>
    <dbReference type="NCBI Taxonomy" id="2487118"/>
    <lineage>
        <taxon>Bacteria</taxon>
        <taxon>Bacillati</taxon>
        <taxon>Bacillota</taxon>
        <taxon>Erysipelotrichia</taxon>
        <taxon>Erysipelotrichales</taxon>
        <taxon>Erysipelotrichaceae</taxon>
        <taxon>Intestinibaculum</taxon>
    </lineage>
</organism>
<dbReference type="InParanoid" id="A0A3G9JKR7"/>
<dbReference type="Proteomes" id="UP000268059">
    <property type="component" value="Chromosome"/>
</dbReference>
<accession>A0A3G9JKR7</accession>
<sequence length="62" mass="7111">MKILISETTREEREKIVSDALGNTDGLCDGCACGITKMYDDYIEGRKELSEIHQAFEKERNR</sequence>
<gene>
    <name evidence="1" type="ORF">SG0102_05270</name>
</gene>
<dbReference type="OrthoDB" id="3192716at2"/>
<proteinExistence type="predicted"/>
<dbReference type="AlphaFoldDB" id="A0A3G9JKR7"/>
<evidence type="ECO:0008006" key="3">
    <source>
        <dbReference type="Google" id="ProtNLM"/>
    </source>
</evidence>
<dbReference type="KEGG" id="ebm:SG0102_05270"/>
<dbReference type="RefSeq" id="WP_125118527.1">
    <property type="nucleotide sequence ID" value="NZ_AP019309.1"/>
</dbReference>